<accession>A0A423WLX7</accession>
<feature type="transmembrane region" description="Helical" evidence="5">
    <location>
        <begin position="445"/>
        <end position="468"/>
    </location>
</feature>
<proteinExistence type="predicted"/>
<feature type="transmembrane region" description="Helical" evidence="5">
    <location>
        <begin position="421"/>
        <end position="439"/>
    </location>
</feature>
<evidence type="ECO:0000256" key="1">
    <source>
        <dbReference type="ARBA" id="ARBA00004141"/>
    </source>
</evidence>
<organism evidence="6 7">
    <name type="scientific">Cytospora chrysosperma</name>
    <name type="common">Cytospora canker fungus</name>
    <name type="synonym">Sphaeria chrysosperma</name>
    <dbReference type="NCBI Taxonomy" id="252740"/>
    <lineage>
        <taxon>Eukaryota</taxon>
        <taxon>Fungi</taxon>
        <taxon>Dikarya</taxon>
        <taxon>Ascomycota</taxon>
        <taxon>Pezizomycotina</taxon>
        <taxon>Sordariomycetes</taxon>
        <taxon>Sordariomycetidae</taxon>
        <taxon>Diaporthales</taxon>
        <taxon>Cytosporaceae</taxon>
        <taxon>Cytospora</taxon>
    </lineage>
</organism>
<feature type="transmembrane region" description="Helical" evidence="5">
    <location>
        <begin position="261"/>
        <end position="280"/>
    </location>
</feature>
<name>A0A423WLX7_CYTCH</name>
<dbReference type="GO" id="GO:0034755">
    <property type="term" value="P:iron ion transmembrane transport"/>
    <property type="evidence" value="ECO:0007669"/>
    <property type="project" value="TreeGrafter"/>
</dbReference>
<evidence type="ECO:0000256" key="2">
    <source>
        <dbReference type="ARBA" id="ARBA00022692"/>
    </source>
</evidence>
<evidence type="ECO:0000313" key="7">
    <source>
        <dbReference type="Proteomes" id="UP000284375"/>
    </source>
</evidence>
<dbReference type="PANTHER" id="PTHR11706:SF30">
    <property type="entry name" value="TRANSPORTER SMF1_ESP1"/>
    <property type="match status" value="1"/>
</dbReference>
<feature type="transmembrane region" description="Helical" evidence="5">
    <location>
        <begin position="73"/>
        <end position="91"/>
    </location>
</feature>
<feature type="transmembrane region" description="Helical" evidence="5">
    <location>
        <begin position="153"/>
        <end position="181"/>
    </location>
</feature>
<evidence type="ECO:0000313" key="6">
    <source>
        <dbReference type="EMBL" id="ROW04401.1"/>
    </source>
</evidence>
<dbReference type="AlphaFoldDB" id="A0A423WLX7"/>
<dbReference type="GO" id="GO:0030026">
    <property type="term" value="P:intracellular manganese ion homeostasis"/>
    <property type="evidence" value="ECO:0007669"/>
    <property type="project" value="TreeGrafter"/>
</dbReference>
<keyword evidence="2 5" id="KW-0812">Transmembrane</keyword>
<dbReference type="Proteomes" id="UP000284375">
    <property type="component" value="Unassembled WGS sequence"/>
</dbReference>
<dbReference type="PRINTS" id="PR00447">
    <property type="entry name" value="NATRESASSCMP"/>
</dbReference>
<feature type="transmembrane region" description="Helical" evidence="5">
    <location>
        <begin position="329"/>
        <end position="354"/>
    </location>
</feature>
<keyword evidence="7" id="KW-1185">Reference proteome</keyword>
<dbReference type="NCBIfam" id="TIGR01197">
    <property type="entry name" value="nramp"/>
    <property type="match status" value="1"/>
</dbReference>
<dbReference type="GO" id="GO:0005384">
    <property type="term" value="F:manganese ion transmembrane transporter activity"/>
    <property type="evidence" value="ECO:0007669"/>
    <property type="project" value="TreeGrafter"/>
</dbReference>
<comment type="caution">
    <text evidence="6">The sequence shown here is derived from an EMBL/GenBank/DDBJ whole genome shotgun (WGS) entry which is preliminary data.</text>
</comment>
<feature type="transmembrane region" description="Helical" evidence="5">
    <location>
        <begin position="497"/>
        <end position="520"/>
    </location>
</feature>
<evidence type="ECO:0000256" key="3">
    <source>
        <dbReference type="ARBA" id="ARBA00022989"/>
    </source>
</evidence>
<dbReference type="EMBL" id="LJZO01000002">
    <property type="protein sequence ID" value="ROW04401.1"/>
    <property type="molecule type" value="Genomic_DNA"/>
</dbReference>
<dbReference type="Pfam" id="PF01566">
    <property type="entry name" value="Nramp"/>
    <property type="match status" value="1"/>
</dbReference>
<dbReference type="OrthoDB" id="409173at2759"/>
<gene>
    <name evidence="6" type="ORF">VSDG_00698</name>
</gene>
<protein>
    <submittedName>
        <fullName evidence="6">Uncharacterized protein</fullName>
    </submittedName>
</protein>
<keyword evidence="3 5" id="KW-1133">Transmembrane helix</keyword>
<comment type="subcellular location">
    <subcellularLocation>
        <location evidence="1">Membrane</location>
        <topology evidence="1">Multi-pass membrane protein</topology>
    </subcellularLocation>
</comment>
<feature type="transmembrane region" description="Helical" evidence="5">
    <location>
        <begin position="217"/>
        <end position="241"/>
    </location>
</feature>
<sequence>MSAVIDSAVKGACSEGPEQVHTSPMVALESTPISHPRAASNVYWQRLRGTSSQAAATNIRQEPREGLSPWAKFRRFLSFFGPGAVISVAYVDPDNYQTAVSSGASFEYRLLFMILVSNLIAIYLQCLCIKLGTVTGMDLAQMNHRYLPCWLDLSIYAIAEVCIICTDIGQVIGTAIALNILIPKLPLAAACVVSVVDTISILLFYNPDGHLRRIRLFEAFIALLVLAVFVTICVTLSMISAPAGEVFRGFLPSREIFVNEGLYESCALLGGTLMPHAIYVGTSLSRSRLYDFDDKHPLESRSPTTSTDSLYQPSLQAIKSCLSYSIVEFCVTLLTVAVFVNSALIIISGAAFYEPGGNGISEDLYDLFDVFSDVIGPAAGMIFAVSLLFSGVSAGIVATMAGQVVMEGALKIRISPFVRRLVTRCVAIMPALVVTVSVGKEGLSQALVACNYVLAIGLIFITFPLVYYTNSSKYMQVRSDDGTETVSMRNNIVTAGVAYLIWFVVVFMDIATIVLIGMGLTDDD</sequence>
<dbReference type="STRING" id="252740.A0A423WLX7"/>
<feature type="transmembrane region" description="Helical" evidence="5">
    <location>
        <begin position="374"/>
        <end position="400"/>
    </location>
</feature>
<reference evidence="6 7" key="1">
    <citation type="submission" date="2015-09" db="EMBL/GenBank/DDBJ databases">
        <title>Host preference determinants of Valsa canker pathogens revealed by comparative genomics.</title>
        <authorList>
            <person name="Yin Z."/>
            <person name="Huang L."/>
        </authorList>
    </citation>
    <scope>NUCLEOTIDE SEQUENCE [LARGE SCALE GENOMIC DNA]</scope>
    <source>
        <strain evidence="6 7">YSFL</strain>
    </source>
</reference>
<feature type="transmembrane region" description="Helical" evidence="5">
    <location>
        <begin position="187"/>
        <end position="205"/>
    </location>
</feature>
<dbReference type="GO" id="GO:0015086">
    <property type="term" value="F:cadmium ion transmembrane transporter activity"/>
    <property type="evidence" value="ECO:0007669"/>
    <property type="project" value="TreeGrafter"/>
</dbReference>
<dbReference type="NCBIfam" id="NF037982">
    <property type="entry name" value="Nramp_1"/>
    <property type="match status" value="1"/>
</dbReference>
<keyword evidence="4 5" id="KW-0472">Membrane</keyword>
<evidence type="ECO:0000256" key="5">
    <source>
        <dbReference type="SAM" id="Phobius"/>
    </source>
</evidence>
<evidence type="ECO:0000256" key="4">
    <source>
        <dbReference type="ARBA" id="ARBA00023136"/>
    </source>
</evidence>
<dbReference type="PANTHER" id="PTHR11706">
    <property type="entry name" value="SOLUTE CARRIER PROTEIN FAMILY 11 MEMBER"/>
    <property type="match status" value="1"/>
</dbReference>
<dbReference type="GO" id="GO:0005886">
    <property type="term" value="C:plasma membrane"/>
    <property type="evidence" value="ECO:0007669"/>
    <property type="project" value="TreeGrafter"/>
</dbReference>
<dbReference type="InterPro" id="IPR001046">
    <property type="entry name" value="NRAMP_fam"/>
</dbReference>
<feature type="transmembrane region" description="Helical" evidence="5">
    <location>
        <begin position="111"/>
        <end position="132"/>
    </location>
</feature>